<sequence length="129" mass="14814">MFIRDITDTSKGKDKPQRCKRLCDWQKRKAWEIDSGDKVKSALPKPAEAFLHSLRPGDWVLIKDIRWNHWKQRRFAGPFQVLLTTPATALILEPYDNVTCVHTSKLGHAKRGQLSKSPHLKCTPNTALK</sequence>
<protein>
    <submittedName>
        <fullName evidence="1">Uncharacterized protein</fullName>
    </submittedName>
</protein>
<keyword evidence="2" id="KW-1185">Reference proteome</keyword>
<name>A0ACB9VZ29_CHAAC</name>
<comment type="caution">
    <text evidence="1">The sequence shown here is derived from an EMBL/GenBank/DDBJ whole genome shotgun (WGS) entry which is preliminary data.</text>
</comment>
<proteinExistence type="predicted"/>
<gene>
    <name evidence="1" type="ORF">KUCAC02_010306</name>
</gene>
<organism evidence="1 2">
    <name type="scientific">Chaenocephalus aceratus</name>
    <name type="common">Blackfin icefish</name>
    <name type="synonym">Chaenichthys aceratus</name>
    <dbReference type="NCBI Taxonomy" id="36190"/>
    <lineage>
        <taxon>Eukaryota</taxon>
        <taxon>Metazoa</taxon>
        <taxon>Chordata</taxon>
        <taxon>Craniata</taxon>
        <taxon>Vertebrata</taxon>
        <taxon>Euteleostomi</taxon>
        <taxon>Actinopterygii</taxon>
        <taxon>Neopterygii</taxon>
        <taxon>Teleostei</taxon>
        <taxon>Neoteleostei</taxon>
        <taxon>Acanthomorphata</taxon>
        <taxon>Eupercaria</taxon>
        <taxon>Perciformes</taxon>
        <taxon>Notothenioidei</taxon>
        <taxon>Channichthyidae</taxon>
        <taxon>Chaenocephalus</taxon>
    </lineage>
</organism>
<evidence type="ECO:0000313" key="1">
    <source>
        <dbReference type="EMBL" id="KAI4805707.1"/>
    </source>
</evidence>
<dbReference type="EMBL" id="CM043805">
    <property type="protein sequence ID" value="KAI4805707.1"/>
    <property type="molecule type" value="Genomic_DNA"/>
</dbReference>
<reference evidence="1" key="1">
    <citation type="submission" date="2022-05" db="EMBL/GenBank/DDBJ databases">
        <title>Chromosome-level genome of Chaenocephalus aceratus.</title>
        <authorList>
            <person name="Park H."/>
        </authorList>
    </citation>
    <scope>NUCLEOTIDE SEQUENCE</scope>
    <source>
        <strain evidence="1">KU_202001</strain>
    </source>
</reference>
<accession>A0ACB9VZ29</accession>
<dbReference type="Proteomes" id="UP001057452">
    <property type="component" value="Chromosome 21"/>
</dbReference>
<evidence type="ECO:0000313" key="2">
    <source>
        <dbReference type="Proteomes" id="UP001057452"/>
    </source>
</evidence>